<evidence type="ECO:0000256" key="3">
    <source>
        <dbReference type="ARBA" id="ARBA00022801"/>
    </source>
</evidence>
<reference evidence="7 8" key="1">
    <citation type="submission" date="2017-03" db="EMBL/GenBank/DDBJ databases">
        <title>Genomes of endolithic fungi from Antarctica.</title>
        <authorList>
            <person name="Coleine C."/>
            <person name="Masonjones S."/>
            <person name="Stajich J.E."/>
        </authorList>
    </citation>
    <scope>NUCLEOTIDE SEQUENCE [LARGE SCALE GENOMIC DNA]</scope>
    <source>
        <strain evidence="7 8">CCFEE 5184</strain>
    </source>
</reference>
<evidence type="ECO:0000256" key="1">
    <source>
        <dbReference type="ARBA" id="ARBA00011073"/>
    </source>
</evidence>
<dbReference type="Gene3D" id="3.40.50.200">
    <property type="entry name" value="Peptidase S8/S53 domain"/>
    <property type="match status" value="1"/>
</dbReference>
<name>A0A4U0WQW9_9PEZI</name>
<evidence type="ECO:0000256" key="5">
    <source>
        <dbReference type="PROSITE-ProRule" id="PRU01240"/>
    </source>
</evidence>
<evidence type="ECO:0000313" key="7">
    <source>
        <dbReference type="EMBL" id="TKA64916.1"/>
    </source>
</evidence>
<evidence type="ECO:0000256" key="2">
    <source>
        <dbReference type="ARBA" id="ARBA00022670"/>
    </source>
</evidence>
<dbReference type="EMBL" id="NAJQ01000785">
    <property type="protein sequence ID" value="TKA64916.1"/>
    <property type="molecule type" value="Genomic_DNA"/>
</dbReference>
<keyword evidence="4 5" id="KW-0720">Serine protease</keyword>
<dbReference type="Proteomes" id="UP000309340">
    <property type="component" value="Unassembled WGS sequence"/>
</dbReference>
<dbReference type="GO" id="GO:0006508">
    <property type="term" value="P:proteolysis"/>
    <property type="evidence" value="ECO:0007669"/>
    <property type="project" value="UniProtKB-KW"/>
</dbReference>
<protein>
    <recommendedName>
        <fullName evidence="6">Peptidase S8/S53 domain-containing protein</fullName>
    </recommendedName>
</protein>
<dbReference type="PROSITE" id="PS51892">
    <property type="entry name" value="SUBTILASE"/>
    <property type="match status" value="1"/>
</dbReference>
<keyword evidence="2 5" id="KW-0645">Protease</keyword>
<dbReference type="InterPro" id="IPR023828">
    <property type="entry name" value="Peptidase_S8_Ser-AS"/>
</dbReference>
<dbReference type="PANTHER" id="PTHR43806">
    <property type="entry name" value="PEPTIDASE S8"/>
    <property type="match status" value="1"/>
</dbReference>
<comment type="caution">
    <text evidence="7">The sequence shown here is derived from an EMBL/GenBank/DDBJ whole genome shotgun (WGS) entry which is preliminary data.</text>
</comment>
<dbReference type="InterPro" id="IPR050131">
    <property type="entry name" value="Peptidase_S8_subtilisin-like"/>
</dbReference>
<dbReference type="AlphaFoldDB" id="A0A4U0WQW9"/>
<evidence type="ECO:0000313" key="8">
    <source>
        <dbReference type="Proteomes" id="UP000309340"/>
    </source>
</evidence>
<evidence type="ECO:0000259" key="6">
    <source>
        <dbReference type="Pfam" id="PF00082"/>
    </source>
</evidence>
<organism evidence="7 8">
    <name type="scientific">Friedmanniomyces simplex</name>
    <dbReference type="NCBI Taxonomy" id="329884"/>
    <lineage>
        <taxon>Eukaryota</taxon>
        <taxon>Fungi</taxon>
        <taxon>Dikarya</taxon>
        <taxon>Ascomycota</taxon>
        <taxon>Pezizomycotina</taxon>
        <taxon>Dothideomycetes</taxon>
        <taxon>Dothideomycetidae</taxon>
        <taxon>Mycosphaerellales</taxon>
        <taxon>Teratosphaeriaceae</taxon>
        <taxon>Friedmanniomyces</taxon>
    </lineage>
</organism>
<feature type="active site" description="Charge relay system" evidence="5">
    <location>
        <position position="202"/>
    </location>
</feature>
<comment type="similarity">
    <text evidence="1 5">Belongs to the peptidase S8 family.</text>
</comment>
<dbReference type="InterPro" id="IPR036852">
    <property type="entry name" value="Peptidase_S8/S53_dom_sf"/>
</dbReference>
<keyword evidence="3 5" id="KW-0378">Hydrolase</keyword>
<evidence type="ECO:0000256" key="4">
    <source>
        <dbReference type="ARBA" id="ARBA00022825"/>
    </source>
</evidence>
<dbReference type="PROSITE" id="PS00138">
    <property type="entry name" value="SUBTILASE_SER"/>
    <property type="match status" value="1"/>
</dbReference>
<dbReference type="InterPro" id="IPR000209">
    <property type="entry name" value="Peptidase_S8/S53_dom"/>
</dbReference>
<feature type="active site" description="Charge relay system" evidence="5">
    <location>
        <position position="397"/>
    </location>
</feature>
<feature type="domain" description="Peptidase S8/S53" evidence="6">
    <location>
        <begin position="195"/>
        <end position="416"/>
    </location>
</feature>
<feature type="active site" description="Charge relay system" evidence="5">
    <location>
        <position position="239"/>
    </location>
</feature>
<dbReference type="SUPFAM" id="SSF52743">
    <property type="entry name" value="Subtilisin-like"/>
    <property type="match status" value="1"/>
</dbReference>
<dbReference type="PANTHER" id="PTHR43806:SF11">
    <property type="entry name" value="CEREVISIN-RELATED"/>
    <property type="match status" value="1"/>
</dbReference>
<dbReference type="STRING" id="329884.A0A4U0WQW9"/>
<dbReference type="OrthoDB" id="206201at2759"/>
<proteinExistence type="inferred from homology"/>
<sequence length="758" mass="83446">MLFDGTRTASSPIDAEFAPAEGLIHWAPRIFTLGALLVSIMSNSPLLDHDDKWDWREGFNNQAFWCNQVMSNPAWPSLSIKSEVLRKTVREAVEACLSSQVFNQPGLAVAERKALLYKRVVWPLEYAVKIAGVQEKRALWMAKHPSTAALPSGRNTGALLQKSSSRSRNWVERLVSSRLNHEIKAFYKTNPTTSRTKIAILDTGYDPDSLFFSSSARKKRIKAWKDFVVGSAEQDIDGHGTHVLSTAMKIAPSADVYVARVAKNDADFTQSRERIVQAVRWAVNEMGVDIVSMSFGWPKEDKSRSISQAIEIVSTERDERILFFAAASNSGGDYAEWFPASHEFVTAVRATTAEGSFETFNAPPNFSGADVLGTLGVDVTGASRDPENPERSDSGTSFATPIAAAIGALVLDAAKIDARSSNGQLNDRTYETLRTRRGMRKMFCAESMSRKMNERSWYLSADSFCSSAEDARKTELDHAALHATYILPPNLTTHPGGSFAVGTIIADPFRPLKPLSVPPNPQHLEIDTHRESDRDIRQTSAHSLSGSVWAQFLQVANAKLSGRISSDLSESYTVKCLETVALREDPSDEYAALRASEPKVRAVMNAGMLGKQPVYLITGIKIARGFRWTREEGRSAHAQAGASVPIADQVAVGAEVGAERNKTYRDSGSTGEDIIFAYQLHTIADKGWRKKETTIAEPWVPKGGLLRKDKEDQEEEPVEALAATVDELQEFAEESEDTVKVVEVRDGDETCVCVYADL</sequence>
<dbReference type="GO" id="GO:0004252">
    <property type="term" value="F:serine-type endopeptidase activity"/>
    <property type="evidence" value="ECO:0007669"/>
    <property type="project" value="UniProtKB-UniRule"/>
</dbReference>
<dbReference type="InterPro" id="IPR015500">
    <property type="entry name" value="Peptidase_S8_subtilisin-rel"/>
</dbReference>
<dbReference type="CDD" id="cd00306">
    <property type="entry name" value="Peptidases_S8_S53"/>
    <property type="match status" value="1"/>
</dbReference>
<dbReference type="PRINTS" id="PR00723">
    <property type="entry name" value="SUBTILISIN"/>
</dbReference>
<accession>A0A4U0WQW9</accession>
<dbReference type="Pfam" id="PF00082">
    <property type="entry name" value="Peptidase_S8"/>
    <property type="match status" value="1"/>
</dbReference>
<keyword evidence="8" id="KW-1185">Reference proteome</keyword>
<gene>
    <name evidence="7" type="ORF">B0A55_09975</name>
</gene>